<evidence type="ECO:0000313" key="4">
    <source>
        <dbReference type="Proteomes" id="UP001341840"/>
    </source>
</evidence>
<comment type="caution">
    <text evidence="3">The sequence shown here is derived from an EMBL/GenBank/DDBJ whole genome shotgun (WGS) entry which is preliminary data.</text>
</comment>
<feature type="non-terminal residue" evidence="3">
    <location>
        <position position="377"/>
    </location>
</feature>
<sequence length="377" mass="39872">EMGPARPLGGAAVALGGALMMIVCAHIGRGDHTSTNAPDPIRTPQLSYLFFTRFLPVLPAADPRPGSSAPAGRASVRAGLHGEEMGPARPLGGAADALRGALMMIVCAHIGWGDHTSTNAPDPIRTPQLSVLGRDTSFLPVLPAADPRPGSSAPAGRASVRAGLHGEEMGPARPLGGAADALRGALMMIVCAHIGRGDHTSTNAPDPIRTPQLSYLFFTRPSGRRPSSRKLGSGGSGIRKSGAPWRGDGPREASLRRRRCPRRRAYDDCVRIHWQVRSYQHSCTRSHQNSAIKRAWARVVLGWVTSWEVLVLHLFFSTSFLPVLPAADPRPRSSAPAGRASERLGLHGEEMGPARPLGGAAVALGGALMMIVGIHWQ</sequence>
<feature type="transmembrane region" description="Helical" evidence="2">
    <location>
        <begin position="6"/>
        <end position="27"/>
    </location>
</feature>
<feature type="transmembrane region" description="Helical" evidence="2">
    <location>
        <begin position="357"/>
        <end position="376"/>
    </location>
</feature>
<keyword evidence="2" id="KW-1133">Transmembrane helix</keyword>
<reference evidence="3 4" key="1">
    <citation type="journal article" date="2023" name="Plants (Basel)">
        <title>Bridging the Gap: Combining Genomics and Transcriptomics Approaches to Understand Stylosanthes scabra, an Orphan Legume from the Brazilian Caatinga.</title>
        <authorList>
            <person name="Ferreira-Neto J.R.C."/>
            <person name="da Silva M.D."/>
            <person name="Binneck E."/>
            <person name="de Melo N.F."/>
            <person name="da Silva R.H."/>
            <person name="de Melo A.L.T.M."/>
            <person name="Pandolfi V."/>
            <person name="Bustamante F.O."/>
            <person name="Brasileiro-Vidal A.C."/>
            <person name="Benko-Iseppon A.M."/>
        </authorList>
    </citation>
    <scope>NUCLEOTIDE SEQUENCE [LARGE SCALE GENOMIC DNA]</scope>
    <source>
        <tissue evidence="3">Leaves</tissue>
    </source>
</reference>
<name>A0ABU6VZJ4_9FABA</name>
<organism evidence="3 4">
    <name type="scientific">Stylosanthes scabra</name>
    <dbReference type="NCBI Taxonomy" id="79078"/>
    <lineage>
        <taxon>Eukaryota</taxon>
        <taxon>Viridiplantae</taxon>
        <taxon>Streptophyta</taxon>
        <taxon>Embryophyta</taxon>
        <taxon>Tracheophyta</taxon>
        <taxon>Spermatophyta</taxon>
        <taxon>Magnoliopsida</taxon>
        <taxon>eudicotyledons</taxon>
        <taxon>Gunneridae</taxon>
        <taxon>Pentapetalae</taxon>
        <taxon>rosids</taxon>
        <taxon>fabids</taxon>
        <taxon>Fabales</taxon>
        <taxon>Fabaceae</taxon>
        <taxon>Papilionoideae</taxon>
        <taxon>50 kb inversion clade</taxon>
        <taxon>dalbergioids sensu lato</taxon>
        <taxon>Dalbergieae</taxon>
        <taxon>Pterocarpus clade</taxon>
        <taxon>Stylosanthes</taxon>
    </lineage>
</organism>
<proteinExistence type="predicted"/>
<feature type="transmembrane region" description="Helical" evidence="2">
    <location>
        <begin position="295"/>
        <end position="316"/>
    </location>
</feature>
<evidence type="ECO:0000256" key="2">
    <source>
        <dbReference type="SAM" id="Phobius"/>
    </source>
</evidence>
<keyword evidence="4" id="KW-1185">Reference proteome</keyword>
<keyword evidence="2" id="KW-0812">Transmembrane</keyword>
<accession>A0ABU6VZJ4</accession>
<keyword evidence="2" id="KW-0472">Membrane</keyword>
<feature type="non-terminal residue" evidence="3">
    <location>
        <position position="1"/>
    </location>
</feature>
<protein>
    <submittedName>
        <fullName evidence="3">Uncharacterized protein</fullName>
    </submittedName>
</protein>
<evidence type="ECO:0000313" key="3">
    <source>
        <dbReference type="EMBL" id="MED6178554.1"/>
    </source>
</evidence>
<dbReference type="EMBL" id="JASCZI010156214">
    <property type="protein sequence ID" value="MED6178554.1"/>
    <property type="molecule type" value="Genomic_DNA"/>
</dbReference>
<gene>
    <name evidence="3" type="ORF">PIB30_108705</name>
</gene>
<feature type="region of interest" description="Disordered" evidence="1">
    <location>
        <begin position="219"/>
        <end position="257"/>
    </location>
</feature>
<dbReference type="Proteomes" id="UP001341840">
    <property type="component" value="Unassembled WGS sequence"/>
</dbReference>
<evidence type="ECO:0000256" key="1">
    <source>
        <dbReference type="SAM" id="MobiDB-lite"/>
    </source>
</evidence>